<reference evidence="2" key="1">
    <citation type="journal article" date="2011" name="Proc. Natl. Acad. Sci. U.S.A.">
        <title>Genomic insights into the physiology and ecology of the marine filamentous cyanobacterium Lyngbya majuscula.</title>
        <authorList>
            <person name="Jones A.C."/>
            <person name="Monroe E.A."/>
            <person name="Podell S."/>
            <person name="Hess W.R."/>
            <person name="Klages S."/>
            <person name="Esquenazi E."/>
            <person name="Niessen S."/>
            <person name="Hoover H."/>
            <person name="Rothmann M."/>
            <person name="Lasken R.S."/>
            <person name="Yates J.R.III."/>
            <person name="Reinhardt R."/>
            <person name="Kube M."/>
            <person name="Burkart M.D."/>
            <person name="Allen E.E."/>
            <person name="Dorrestein P.C."/>
            <person name="Gerwick W.H."/>
            <person name="Gerwick L."/>
        </authorList>
    </citation>
    <scope>NUCLEOTIDE SEQUENCE [LARGE SCALE GENOMIC DNA]</scope>
    <source>
        <strain evidence="2">3L</strain>
    </source>
</reference>
<evidence type="ECO:0000313" key="2">
    <source>
        <dbReference type="Proteomes" id="UP000003959"/>
    </source>
</evidence>
<gene>
    <name evidence="1" type="ORF">LYNGBM3L_21150</name>
</gene>
<dbReference type="HOGENOM" id="CLU_703842_0_0_3"/>
<keyword evidence="2" id="KW-1185">Reference proteome</keyword>
<name>F4XN50_9CYAN</name>
<evidence type="ECO:0000313" key="1">
    <source>
        <dbReference type="EMBL" id="EGJ34109.1"/>
    </source>
</evidence>
<organism evidence="1 2">
    <name type="scientific">Moorena producens 3L</name>
    <dbReference type="NCBI Taxonomy" id="489825"/>
    <lineage>
        <taxon>Bacteria</taxon>
        <taxon>Bacillati</taxon>
        <taxon>Cyanobacteriota</taxon>
        <taxon>Cyanophyceae</taxon>
        <taxon>Coleofasciculales</taxon>
        <taxon>Coleofasciculaceae</taxon>
        <taxon>Moorena</taxon>
    </lineage>
</organism>
<proteinExistence type="predicted"/>
<dbReference type="EMBL" id="GL890840">
    <property type="protein sequence ID" value="EGJ34109.1"/>
    <property type="molecule type" value="Genomic_DNA"/>
</dbReference>
<accession>F4XN50</accession>
<evidence type="ECO:0008006" key="3">
    <source>
        <dbReference type="Google" id="ProtNLM"/>
    </source>
</evidence>
<dbReference type="AlphaFoldDB" id="F4XN50"/>
<dbReference type="Proteomes" id="UP000003959">
    <property type="component" value="Unassembled WGS sequence"/>
</dbReference>
<sequence>MFSSWKSIFSKEISKLELLSKYPPATAGKIIVWGLLASYPFGGMTWQVLHYLAGLRRLGFDVWYVEDSDSPLQDPKTLWHTPNYTENVKYLSLYMNSLGMGERWIFRPPSEQNVCLGAADSDGLQRLYREADAVINLCGAHYLRPEHSEINCLIYLQTDPFVDQVRVAQNESWLIGQLDSYNHLFTYGYNLGKDDCLVPVERYQWHPTRPPVCIDWWSNVSSLEVDAKLTTISTWKNLKKDIVWQNENYSWRKDSEFRRFIDLPLHSHFPIELALEGISESEAAKMRHYGWQIISARNLTNPSTYRQYICSSLGEFTVTKEQYVRPRTGWFSDRSVCYLAAGRPVITQETGFSKFLPTGKGLFAFQTMEDILKAMDSIKSDYEGNCRAARDIATEYFAAEKVISRLMENAGF</sequence>
<protein>
    <recommendedName>
        <fullName evidence="3">Glycosyltransferase</fullName>
    </recommendedName>
</protein>
<dbReference type="eggNOG" id="COG0438">
    <property type="taxonomic scope" value="Bacteria"/>
</dbReference>